<dbReference type="Pfam" id="PF03706">
    <property type="entry name" value="LPG_synthase_TM"/>
    <property type="match status" value="1"/>
</dbReference>
<sequence length="368" mass="39823">MEQKTMKWKNSLLCMAAMVLLAGVTCYILLRDHSMGTLWAVLKNADLRFVLLGLFLMVLFVGCEAAVIRLLAGTWGGSVPWKRAMQYSFAGFYFSSITPSSTGGQPMQLYYMVRDGMSAARSSFALLTITAMYQLAALTYGAVMGAAKFSYLMGLPLALKLLICFGILANGISVAFILLILFCRPLVERLVYRVIRLLNHIPSFDGEKAAQKAGSMIEEYSQGGAYLRKYPMAAVKTAVLTFCQLTFLYMASYCACLALGLGSVGLVNFIMLQSIVSLAVSAVPLPGAVGASESGFLVMFGGFLSSSQLLPVMVLSRGISFYGFLVVSGLAVASLHIGKKGTPKKEKEVRSRARGPMHKQFSVSADPR</sequence>
<feature type="transmembrane region" description="Helical" evidence="6">
    <location>
        <begin position="159"/>
        <end position="183"/>
    </location>
</feature>
<dbReference type="NCBIfam" id="TIGR00374">
    <property type="entry name" value="flippase-like domain"/>
    <property type="match status" value="1"/>
</dbReference>
<evidence type="ECO:0000256" key="5">
    <source>
        <dbReference type="ARBA" id="ARBA00023136"/>
    </source>
</evidence>
<evidence type="ECO:0000256" key="4">
    <source>
        <dbReference type="ARBA" id="ARBA00022989"/>
    </source>
</evidence>
<organism evidence="7 8">
    <name type="scientific">Hungatella hathewayi</name>
    <dbReference type="NCBI Taxonomy" id="154046"/>
    <lineage>
        <taxon>Bacteria</taxon>
        <taxon>Bacillati</taxon>
        <taxon>Bacillota</taxon>
        <taxon>Clostridia</taxon>
        <taxon>Lachnospirales</taxon>
        <taxon>Lachnospiraceae</taxon>
        <taxon>Hungatella</taxon>
    </lineage>
</organism>
<evidence type="ECO:0000313" key="7">
    <source>
        <dbReference type="EMBL" id="GKH04198.1"/>
    </source>
</evidence>
<feature type="transmembrane region" description="Helical" evidence="6">
    <location>
        <begin position="321"/>
        <end position="338"/>
    </location>
</feature>
<comment type="function">
    <text evidence="6">Catalyzes the transfer of a lysyl group from L-lysyl-tRNA(Lys) to membrane-bound phosphatidylglycerol (PG), which produces lysylphosphatidylglycerol (LPG), a major component of the bacterial membrane with a positive net charge. LPG synthesis contributes to bacterial virulence as it is involved in the resistance mechanism against cationic antimicrobial peptides (CAMP) produces by the host's immune system (defensins, cathelicidins) and by the competing microorganisms.</text>
</comment>
<accession>A0A413LVT0</accession>
<keyword evidence="4 6" id="KW-1133">Transmembrane helix</keyword>
<feature type="transmembrane region" description="Helical" evidence="6">
    <location>
        <begin position="238"/>
        <end position="260"/>
    </location>
</feature>
<dbReference type="EC" id="2.3.2.3" evidence="6"/>
<evidence type="ECO:0000256" key="6">
    <source>
        <dbReference type="RuleBase" id="RU363042"/>
    </source>
</evidence>
<comment type="catalytic activity">
    <reaction evidence="6">
        <text>L-lysyl-tRNA(Lys) + a 1,2-diacyl-sn-glycero-3-phospho-(1'-sn-glycerol) = a 1,2-diacyl-sn-glycero-3-phospho-1'-(3'-O-L-lysyl)-sn-glycerol + tRNA(Lys)</text>
        <dbReference type="Rhea" id="RHEA:10668"/>
        <dbReference type="Rhea" id="RHEA-COMP:9696"/>
        <dbReference type="Rhea" id="RHEA-COMP:9697"/>
        <dbReference type="ChEBI" id="CHEBI:64716"/>
        <dbReference type="ChEBI" id="CHEBI:75792"/>
        <dbReference type="ChEBI" id="CHEBI:78442"/>
        <dbReference type="ChEBI" id="CHEBI:78529"/>
        <dbReference type="EC" id="2.3.2.3"/>
    </reaction>
</comment>
<dbReference type="GO" id="GO:0006629">
    <property type="term" value="P:lipid metabolic process"/>
    <property type="evidence" value="ECO:0007669"/>
    <property type="project" value="UniProtKB-KW"/>
</dbReference>
<dbReference type="PANTHER" id="PTHR37693">
    <property type="entry name" value="PHOSPHATIDYLGLYCEROL LYSYLTRANSFERASE"/>
    <property type="match status" value="1"/>
</dbReference>
<dbReference type="Proteomes" id="UP001055091">
    <property type="component" value="Unassembled WGS sequence"/>
</dbReference>
<keyword evidence="3 6" id="KW-0812">Transmembrane</keyword>
<feature type="transmembrane region" description="Helical" evidence="6">
    <location>
        <begin position="50"/>
        <end position="72"/>
    </location>
</feature>
<protein>
    <recommendedName>
        <fullName evidence="6">Phosphatidylglycerol lysyltransferase</fullName>
        <ecNumber evidence="6">2.3.2.3</ecNumber>
    </recommendedName>
    <alternativeName>
        <fullName evidence="6">Lysylphosphatidylglycerol synthase</fullName>
    </alternativeName>
</protein>
<keyword evidence="6" id="KW-0808">Transferase</keyword>
<evidence type="ECO:0000313" key="8">
    <source>
        <dbReference type="Proteomes" id="UP001055091"/>
    </source>
</evidence>
<comment type="subcellular location">
    <subcellularLocation>
        <location evidence="1 6">Cell membrane</location>
        <topology evidence="1 6">Multi-pass membrane protein</topology>
    </subcellularLocation>
</comment>
<feature type="transmembrane region" description="Helical" evidence="6">
    <location>
        <begin position="124"/>
        <end position="147"/>
    </location>
</feature>
<comment type="caution">
    <text evidence="7">The sequence shown here is derived from an EMBL/GenBank/DDBJ whole genome shotgun (WGS) entry which is preliminary data.</text>
</comment>
<dbReference type="GO" id="GO:0005886">
    <property type="term" value="C:plasma membrane"/>
    <property type="evidence" value="ECO:0007669"/>
    <property type="project" value="UniProtKB-SubCell"/>
</dbReference>
<keyword evidence="5 6" id="KW-0472">Membrane</keyword>
<dbReference type="GO" id="GO:0050071">
    <property type="term" value="F:phosphatidylglycerol lysyltransferase activity"/>
    <property type="evidence" value="ECO:0007669"/>
    <property type="project" value="UniProtKB-EC"/>
</dbReference>
<evidence type="ECO:0000256" key="1">
    <source>
        <dbReference type="ARBA" id="ARBA00004651"/>
    </source>
</evidence>
<keyword evidence="2" id="KW-1003">Cell membrane</keyword>
<dbReference type="InterPro" id="IPR022791">
    <property type="entry name" value="L-PG_synthase/AglD"/>
</dbReference>
<name>A0A413LVT0_9FIRM</name>
<dbReference type="PANTHER" id="PTHR37693:SF1">
    <property type="entry name" value="INTEGRAL MEMBRANE PROTEIN"/>
    <property type="match status" value="1"/>
</dbReference>
<dbReference type="GO" id="GO:0046677">
    <property type="term" value="P:response to antibiotic"/>
    <property type="evidence" value="ECO:0007669"/>
    <property type="project" value="UniProtKB-KW"/>
</dbReference>
<keyword evidence="6" id="KW-0046">Antibiotic resistance</keyword>
<dbReference type="AlphaFoldDB" id="A0A413LVT0"/>
<feature type="transmembrane region" description="Helical" evidence="6">
    <location>
        <begin position="12"/>
        <end position="30"/>
    </location>
</feature>
<evidence type="ECO:0000256" key="2">
    <source>
        <dbReference type="ARBA" id="ARBA00022475"/>
    </source>
</evidence>
<keyword evidence="6" id="KW-0443">Lipid metabolism</keyword>
<evidence type="ECO:0000256" key="3">
    <source>
        <dbReference type="ARBA" id="ARBA00022692"/>
    </source>
</evidence>
<comment type="similarity">
    <text evidence="6">Belongs to the LPG synthase family.</text>
</comment>
<dbReference type="EMBL" id="BQNJ01000002">
    <property type="protein sequence ID" value="GKH04198.1"/>
    <property type="molecule type" value="Genomic_DNA"/>
</dbReference>
<gene>
    <name evidence="7" type="primary">mprF_2</name>
    <name evidence="6" type="synonym">mprF</name>
    <name evidence="7" type="ORF">CE91St55_61790</name>
</gene>
<proteinExistence type="inferred from homology"/>
<reference evidence="7" key="1">
    <citation type="submission" date="2022-01" db="EMBL/GenBank/DDBJ databases">
        <title>Novel bile acid biosynthetic pathways are enriched in the microbiome of centenarians.</title>
        <authorList>
            <person name="Sato Y."/>
            <person name="Atarashi K."/>
            <person name="Plichta R.D."/>
            <person name="Arai Y."/>
            <person name="Sasajima S."/>
            <person name="Kearney M.S."/>
            <person name="Suda W."/>
            <person name="Takeshita K."/>
            <person name="Sasaki T."/>
            <person name="Okamoto S."/>
            <person name="Skelly N.A."/>
            <person name="Okamura Y."/>
            <person name="Vlamakis H."/>
            <person name="Li Y."/>
            <person name="Tanoue T."/>
            <person name="Takei H."/>
            <person name="Nittono H."/>
            <person name="Narushima S."/>
            <person name="Irie J."/>
            <person name="Itoh H."/>
            <person name="Moriya K."/>
            <person name="Sugiura Y."/>
            <person name="Suematsu M."/>
            <person name="Moritoki N."/>
            <person name="Shibata S."/>
            <person name="Littman R.D."/>
            <person name="Fischbach A.M."/>
            <person name="Uwamino Y."/>
            <person name="Inoue T."/>
            <person name="Honda A."/>
            <person name="Hattori M."/>
            <person name="Murai T."/>
            <person name="Xavier J.R."/>
            <person name="Hirose N."/>
            <person name="Honda K."/>
        </authorList>
    </citation>
    <scope>NUCLEOTIDE SEQUENCE</scope>
    <source>
        <strain evidence="7">CE91-St55</strain>
    </source>
</reference>